<name>S7Q205_GLOTA</name>
<dbReference type="KEGG" id="gtr:GLOTRDRAFT_43773"/>
<dbReference type="eggNOG" id="ENOG502S93U">
    <property type="taxonomic scope" value="Eukaryota"/>
</dbReference>
<sequence length="216" mass="23980">MDPTDAPTRSIPVPYKYCIQPKDTLVGIALKFHVDGRHLCRLNSLPPSTLSTTPHLLHTRRVLALPPSARAEGKAHVFSGDLPAGDAARDKLRREKRAREVARSRFQTLTKEADWGVVQAYVALADGVEDELEYQAKAKEGAALRSPLADMNGASSSLEVRAVSRYLDDEEWEAGEARDGRGACVPQFPFLAAQEGKSETAKRTVSGRWWTMRRKW</sequence>
<accession>S7Q205</accession>
<dbReference type="Proteomes" id="UP000030669">
    <property type="component" value="Unassembled WGS sequence"/>
</dbReference>
<reference evidence="1 2" key="1">
    <citation type="journal article" date="2012" name="Science">
        <title>The Paleozoic origin of enzymatic lignin decomposition reconstructed from 31 fungal genomes.</title>
        <authorList>
            <person name="Floudas D."/>
            <person name="Binder M."/>
            <person name="Riley R."/>
            <person name="Barry K."/>
            <person name="Blanchette R.A."/>
            <person name="Henrissat B."/>
            <person name="Martinez A.T."/>
            <person name="Otillar R."/>
            <person name="Spatafora J.W."/>
            <person name="Yadav J.S."/>
            <person name="Aerts A."/>
            <person name="Benoit I."/>
            <person name="Boyd A."/>
            <person name="Carlson A."/>
            <person name="Copeland A."/>
            <person name="Coutinho P.M."/>
            <person name="de Vries R.P."/>
            <person name="Ferreira P."/>
            <person name="Findley K."/>
            <person name="Foster B."/>
            <person name="Gaskell J."/>
            <person name="Glotzer D."/>
            <person name="Gorecki P."/>
            <person name="Heitman J."/>
            <person name="Hesse C."/>
            <person name="Hori C."/>
            <person name="Igarashi K."/>
            <person name="Jurgens J.A."/>
            <person name="Kallen N."/>
            <person name="Kersten P."/>
            <person name="Kohler A."/>
            <person name="Kuees U."/>
            <person name="Kumar T.K.A."/>
            <person name="Kuo A."/>
            <person name="LaButti K."/>
            <person name="Larrondo L.F."/>
            <person name="Lindquist E."/>
            <person name="Ling A."/>
            <person name="Lombard V."/>
            <person name="Lucas S."/>
            <person name="Lundell T."/>
            <person name="Martin R."/>
            <person name="McLaughlin D.J."/>
            <person name="Morgenstern I."/>
            <person name="Morin E."/>
            <person name="Murat C."/>
            <person name="Nagy L.G."/>
            <person name="Nolan M."/>
            <person name="Ohm R.A."/>
            <person name="Patyshakuliyeva A."/>
            <person name="Rokas A."/>
            <person name="Ruiz-Duenas F.J."/>
            <person name="Sabat G."/>
            <person name="Salamov A."/>
            <person name="Samejima M."/>
            <person name="Schmutz J."/>
            <person name="Slot J.C."/>
            <person name="St John F."/>
            <person name="Stenlid J."/>
            <person name="Sun H."/>
            <person name="Sun S."/>
            <person name="Syed K."/>
            <person name="Tsang A."/>
            <person name="Wiebenga A."/>
            <person name="Young D."/>
            <person name="Pisabarro A."/>
            <person name="Eastwood D.C."/>
            <person name="Martin F."/>
            <person name="Cullen D."/>
            <person name="Grigoriev I.V."/>
            <person name="Hibbett D.S."/>
        </authorList>
    </citation>
    <scope>NUCLEOTIDE SEQUENCE [LARGE SCALE GENOMIC DNA]</scope>
    <source>
        <strain evidence="1 2">ATCC 11539</strain>
    </source>
</reference>
<dbReference type="HOGENOM" id="CLU_1536148_0_0_1"/>
<protein>
    <recommendedName>
        <fullName evidence="3">LysM domain-containing protein</fullName>
    </recommendedName>
</protein>
<evidence type="ECO:0008006" key="3">
    <source>
        <dbReference type="Google" id="ProtNLM"/>
    </source>
</evidence>
<evidence type="ECO:0000313" key="1">
    <source>
        <dbReference type="EMBL" id="EPQ54056.1"/>
    </source>
</evidence>
<dbReference type="Gene3D" id="3.10.350.10">
    <property type="entry name" value="LysM domain"/>
    <property type="match status" value="1"/>
</dbReference>
<dbReference type="EMBL" id="KB469304">
    <property type="protein sequence ID" value="EPQ54056.1"/>
    <property type="molecule type" value="Genomic_DNA"/>
</dbReference>
<dbReference type="OrthoDB" id="2107166at2759"/>
<dbReference type="InterPro" id="IPR036779">
    <property type="entry name" value="LysM_dom_sf"/>
</dbReference>
<gene>
    <name evidence="1" type="ORF">GLOTRDRAFT_43773</name>
</gene>
<dbReference type="OMA" id="SHAMKAK"/>
<dbReference type="RefSeq" id="XP_007867186.1">
    <property type="nucleotide sequence ID" value="XM_007868995.1"/>
</dbReference>
<dbReference type="SUPFAM" id="SSF54106">
    <property type="entry name" value="LysM domain"/>
    <property type="match status" value="1"/>
</dbReference>
<keyword evidence="2" id="KW-1185">Reference proteome</keyword>
<dbReference type="AlphaFoldDB" id="S7Q205"/>
<dbReference type="GeneID" id="19306220"/>
<proteinExistence type="predicted"/>
<evidence type="ECO:0000313" key="2">
    <source>
        <dbReference type="Proteomes" id="UP000030669"/>
    </source>
</evidence>
<organism evidence="1 2">
    <name type="scientific">Gloeophyllum trabeum (strain ATCC 11539 / FP-39264 / Madison 617)</name>
    <name type="common">Brown rot fungus</name>
    <dbReference type="NCBI Taxonomy" id="670483"/>
    <lineage>
        <taxon>Eukaryota</taxon>
        <taxon>Fungi</taxon>
        <taxon>Dikarya</taxon>
        <taxon>Basidiomycota</taxon>
        <taxon>Agaricomycotina</taxon>
        <taxon>Agaricomycetes</taxon>
        <taxon>Gloeophyllales</taxon>
        <taxon>Gloeophyllaceae</taxon>
        <taxon>Gloeophyllum</taxon>
    </lineage>
</organism>